<dbReference type="RefSeq" id="WP_212726236.1">
    <property type="nucleotide sequence ID" value="NZ_CP071249.1"/>
</dbReference>
<protein>
    <submittedName>
        <fullName evidence="1">Uncharacterized protein</fullName>
    </submittedName>
</protein>
<dbReference type="EMBL" id="CP071249">
    <property type="protein sequence ID" value="UUF06430.1"/>
    <property type="molecule type" value="Genomic_DNA"/>
</dbReference>
<dbReference type="Proteomes" id="UP001058016">
    <property type="component" value="Chromosome"/>
</dbReference>
<reference evidence="1 2" key="1">
    <citation type="submission" date="2021-03" db="EMBL/GenBank/DDBJ databases">
        <title>Comparative Genomics and Metabolomics in the genus Turicibacter.</title>
        <authorList>
            <person name="Maki J."/>
            <person name="Looft T."/>
        </authorList>
    </citation>
    <scope>NUCLEOTIDE SEQUENCE [LARGE SCALE GENOMIC DNA]</scope>
    <source>
        <strain evidence="1 2">MMM721</strain>
    </source>
</reference>
<name>A0ABY5JLR6_9FIRM</name>
<keyword evidence="2" id="KW-1185">Reference proteome</keyword>
<gene>
    <name evidence="1" type="ORF">J0J69_02255</name>
</gene>
<proteinExistence type="predicted"/>
<organism evidence="1 2">
    <name type="scientific">Turicibacter bilis</name>
    <dbReference type="NCBI Taxonomy" id="2735723"/>
    <lineage>
        <taxon>Bacteria</taxon>
        <taxon>Bacillati</taxon>
        <taxon>Bacillota</taxon>
        <taxon>Erysipelotrichia</taxon>
        <taxon>Erysipelotrichales</taxon>
        <taxon>Turicibacteraceae</taxon>
        <taxon>Turicibacter</taxon>
    </lineage>
</organism>
<evidence type="ECO:0000313" key="1">
    <source>
        <dbReference type="EMBL" id="UUF06430.1"/>
    </source>
</evidence>
<sequence length="325" mass="35317">MKFFKKRIKQFISLICALAVLTPYNLNVSANDDVKIIELENSERLDELHVELSELIFIDDEQLKEKEKERILEEMVSLGAEILTQEQVNRKLPVSQRVSYPSTTSNVTWTSRRTVVLKYGVNYEVQVITAVPTSTSSSLAKSISKTTIKSSSQLISAGALKIFDYAANAAISSISGFAGTAISLYQLAGDVFSSSQMVSNGEATYTGTVGTQVKFCYVKKNGESDNNQQLSFRANAATTSVSTAIPNFTCSGNGSLGCTADNINKKVNSTHKSKEFDNVYNNAIDNFRKGTSTYSSAGTITLKGAQGKTVTSFTASMPSHMGQIY</sequence>
<evidence type="ECO:0000313" key="2">
    <source>
        <dbReference type="Proteomes" id="UP001058016"/>
    </source>
</evidence>
<accession>A0ABY5JLR6</accession>